<dbReference type="EMBL" id="HBUF01078770">
    <property type="protein sequence ID" value="CAG6632153.1"/>
    <property type="molecule type" value="Transcribed_RNA"/>
</dbReference>
<dbReference type="EMBL" id="HBUF01408575">
    <property type="protein sequence ID" value="CAG6738586.1"/>
    <property type="molecule type" value="Transcribed_RNA"/>
</dbReference>
<dbReference type="EMBL" id="HBUF01266295">
    <property type="protein sequence ID" value="CAG6684218.1"/>
    <property type="molecule type" value="Transcribed_RNA"/>
</dbReference>
<dbReference type="EMBL" id="HBUF01078772">
    <property type="protein sequence ID" value="CAG6632160.1"/>
    <property type="molecule type" value="Transcribed_RNA"/>
</dbReference>
<dbReference type="AlphaFoldDB" id="A0A8D9AYL3"/>
<dbReference type="EMBL" id="HBUF01078771">
    <property type="protein sequence ID" value="CAG6632157.1"/>
    <property type="molecule type" value="Transcribed_RNA"/>
</dbReference>
<reference evidence="1" key="1">
    <citation type="submission" date="2021-05" db="EMBL/GenBank/DDBJ databases">
        <authorList>
            <person name="Alioto T."/>
            <person name="Alioto T."/>
            <person name="Gomez Garrido J."/>
        </authorList>
    </citation>
    <scope>NUCLEOTIDE SEQUENCE</scope>
</reference>
<proteinExistence type="predicted"/>
<dbReference type="EMBL" id="HBUF01408574">
    <property type="protein sequence ID" value="CAG6738583.1"/>
    <property type="molecule type" value="Transcribed_RNA"/>
</dbReference>
<dbReference type="EMBL" id="HBUF01592557">
    <property type="protein sequence ID" value="CAG6773806.1"/>
    <property type="molecule type" value="Transcribed_RNA"/>
</dbReference>
<name>A0A8D9AYL3_9HEMI</name>
<dbReference type="EMBL" id="HBUF01592556">
    <property type="protein sequence ID" value="CAG6773804.1"/>
    <property type="molecule type" value="Transcribed_RNA"/>
</dbReference>
<organism evidence="1">
    <name type="scientific">Cacopsylla melanoneura</name>
    <dbReference type="NCBI Taxonomy" id="428564"/>
    <lineage>
        <taxon>Eukaryota</taxon>
        <taxon>Metazoa</taxon>
        <taxon>Ecdysozoa</taxon>
        <taxon>Arthropoda</taxon>
        <taxon>Hexapoda</taxon>
        <taxon>Insecta</taxon>
        <taxon>Pterygota</taxon>
        <taxon>Neoptera</taxon>
        <taxon>Paraneoptera</taxon>
        <taxon>Hemiptera</taxon>
        <taxon>Sternorrhyncha</taxon>
        <taxon>Psylloidea</taxon>
        <taxon>Psyllidae</taxon>
        <taxon>Psyllinae</taxon>
        <taxon>Cacopsylla</taxon>
    </lineage>
</organism>
<protein>
    <submittedName>
        <fullName evidence="1">Uncharacterized protein</fullName>
    </submittedName>
</protein>
<accession>A0A8D9AYL3</accession>
<evidence type="ECO:0000313" key="1">
    <source>
        <dbReference type="EMBL" id="CAG6773806.1"/>
    </source>
</evidence>
<dbReference type="EMBL" id="HBUF01266296">
    <property type="protein sequence ID" value="CAG6684220.1"/>
    <property type="molecule type" value="Transcribed_RNA"/>
</dbReference>
<sequence>MDITPRTLRYWKLVASLRQGKVETRDSVEVVTTGFPSLWGAVLPCTVATNQNPRIPPLPRFLPPPCLLLPPLSRWTFSWTMDFTRRSRVWPNRADIARETEEAWFPSVDLD</sequence>